<dbReference type="STRING" id="765257.A0A0C9Y6V6"/>
<dbReference type="EMBL" id="KN833765">
    <property type="protein sequence ID" value="KIK20395.1"/>
    <property type="molecule type" value="Genomic_DNA"/>
</dbReference>
<reference evidence="2" key="2">
    <citation type="submission" date="2015-01" db="EMBL/GenBank/DDBJ databases">
        <title>Evolutionary Origins and Diversification of the Mycorrhizal Mutualists.</title>
        <authorList>
            <consortium name="DOE Joint Genome Institute"/>
            <consortium name="Mycorrhizal Genomics Consortium"/>
            <person name="Kohler A."/>
            <person name="Kuo A."/>
            <person name="Nagy L.G."/>
            <person name="Floudas D."/>
            <person name="Copeland A."/>
            <person name="Barry K.W."/>
            <person name="Cichocki N."/>
            <person name="Veneault-Fourrey C."/>
            <person name="LaButti K."/>
            <person name="Lindquist E.A."/>
            <person name="Lipzen A."/>
            <person name="Lundell T."/>
            <person name="Morin E."/>
            <person name="Murat C."/>
            <person name="Riley R."/>
            <person name="Ohm R."/>
            <person name="Sun H."/>
            <person name="Tunlid A."/>
            <person name="Henrissat B."/>
            <person name="Grigoriev I.V."/>
            <person name="Hibbett D.S."/>
            <person name="Martin F."/>
        </authorList>
    </citation>
    <scope>NUCLEOTIDE SEQUENCE [LARGE SCALE GENOMIC DNA]</scope>
    <source>
        <strain evidence="2">441</strain>
    </source>
</reference>
<dbReference type="AlphaFoldDB" id="A0A0C9Y6V6"/>
<dbReference type="OrthoDB" id="2679589at2759"/>
<reference evidence="1 2" key="1">
    <citation type="submission" date="2014-04" db="EMBL/GenBank/DDBJ databases">
        <authorList>
            <consortium name="DOE Joint Genome Institute"/>
            <person name="Kuo A."/>
            <person name="Kohler A."/>
            <person name="Costa M.D."/>
            <person name="Nagy L.G."/>
            <person name="Floudas D."/>
            <person name="Copeland A."/>
            <person name="Barry K.W."/>
            <person name="Cichocki N."/>
            <person name="Veneault-Fourrey C."/>
            <person name="LaButti K."/>
            <person name="Lindquist E.A."/>
            <person name="Lipzen A."/>
            <person name="Lundell T."/>
            <person name="Morin E."/>
            <person name="Murat C."/>
            <person name="Sun H."/>
            <person name="Tunlid A."/>
            <person name="Henrissat B."/>
            <person name="Grigoriev I.V."/>
            <person name="Hibbett D.S."/>
            <person name="Martin F."/>
            <person name="Nordberg H.P."/>
            <person name="Cantor M.N."/>
            <person name="Hua S.X."/>
        </authorList>
    </citation>
    <scope>NUCLEOTIDE SEQUENCE [LARGE SCALE GENOMIC DNA]</scope>
    <source>
        <strain evidence="1 2">441</strain>
    </source>
</reference>
<keyword evidence="2" id="KW-1185">Reference proteome</keyword>
<evidence type="ECO:0008006" key="3">
    <source>
        <dbReference type="Google" id="ProtNLM"/>
    </source>
</evidence>
<evidence type="ECO:0000313" key="2">
    <source>
        <dbReference type="Proteomes" id="UP000054018"/>
    </source>
</evidence>
<evidence type="ECO:0000313" key="1">
    <source>
        <dbReference type="EMBL" id="KIK20395.1"/>
    </source>
</evidence>
<dbReference type="Proteomes" id="UP000054018">
    <property type="component" value="Unassembled WGS sequence"/>
</dbReference>
<accession>A0A0C9Y6V6</accession>
<name>A0A0C9Y6V6_9AGAM</name>
<organism evidence="1 2">
    <name type="scientific">Pisolithus microcarpus 441</name>
    <dbReference type="NCBI Taxonomy" id="765257"/>
    <lineage>
        <taxon>Eukaryota</taxon>
        <taxon>Fungi</taxon>
        <taxon>Dikarya</taxon>
        <taxon>Basidiomycota</taxon>
        <taxon>Agaricomycotina</taxon>
        <taxon>Agaricomycetes</taxon>
        <taxon>Agaricomycetidae</taxon>
        <taxon>Boletales</taxon>
        <taxon>Sclerodermatineae</taxon>
        <taxon>Pisolithaceae</taxon>
        <taxon>Pisolithus</taxon>
    </lineage>
</organism>
<protein>
    <recommendedName>
        <fullName evidence="3">HMG box domain-containing protein</fullName>
    </recommendedName>
</protein>
<proteinExistence type="predicted"/>
<sequence length="120" mass="13807">MKTIALANHKSVNRVQRELYLGYNSFRTRRSQPSAWNAFCWKKNKEKGTEGKGALPALVQHASQEYKSLSTEEKKTLLDEYTSYRESKVFGLHATAKSKVNDITETLKAVENEVHFFFSM</sequence>
<gene>
    <name evidence="1" type="ORF">PISMIDRAFT_105807</name>
</gene>
<dbReference type="HOGENOM" id="CLU_120115_0_0_1"/>